<evidence type="ECO:0000256" key="9">
    <source>
        <dbReference type="ARBA" id="ARBA00023239"/>
    </source>
</evidence>
<evidence type="ECO:0000256" key="5">
    <source>
        <dbReference type="ARBA" id="ARBA00022490"/>
    </source>
</evidence>
<dbReference type="PANTHER" id="PTHR12128">
    <property type="entry name" value="DIHYDRODIPICOLINATE SYNTHASE"/>
    <property type="match status" value="1"/>
</dbReference>
<dbReference type="EC" id="4.3.3.7" evidence="4 12"/>
<keyword evidence="6 12" id="KW-0028">Amino-acid biosynthesis</keyword>
<organism evidence="14 15">
    <name type="scientific">Achromobacter denitrificans</name>
    <name type="common">Alcaligenes denitrificans</name>
    <dbReference type="NCBI Taxonomy" id="32002"/>
    <lineage>
        <taxon>Bacteria</taxon>
        <taxon>Pseudomonadati</taxon>
        <taxon>Pseudomonadota</taxon>
        <taxon>Betaproteobacteria</taxon>
        <taxon>Burkholderiales</taxon>
        <taxon>Alcaligenaceae</taxon>
        <taxon>Achromobacter</taxon>
    </lineage>
</organism>
<evidence type="ECO:0000256" key="10">
    <source>
        <dbReference type="ARBA" id="ARBA00023270"/>
    </source>
</evidence>
<comment type="subunit">
    <text evidence="12">Homotetramer; dimer of dimers.</text>
</comment>
<dbReference type="NCBIfam" id="TIGR00674">
    <property type="entry name" value="dapA"/>
    <property type="match status" value="1"/>
</dbReference>
<comment type="function">
    <text evidence="1 12">Catalyzes the condensation of (S)-aspartate-beta-semialdehyde [(S)-ASA] and pyruvate to 4-hydroxy-tetrahydrodipicolinate (HTPA).</text>
</comment>
<feature type="active site" description="Schiff-base intermediate with substrate" evidence="12">
    <location>
        <position position="166"/>
    </location>
</feature>
<evidence type="ECO:0000256" key="6">
    <source>
        <dbReference type="ARBA" id="ARBA00022605"/>
    </source>
</evidence>
<sequence>MLNATQLRGVFPAIPTPVNADDSINVPAAQALIAYLLKQGIDGIVPLGGTGEYGALARAERIRMCKLTVDAVQGRVPVIPGVLDPGFHDALQAGQEFADAGADALMVLTPYYTTPTQAGIREYFLRYADASPLPVMIYEIPYRTRIAIAPEVLHELSRHENIIGMKACNTDMYHFLRTVAGVDDSFAVFSGEDTLLPVHLAAGARGGIVVTASLLPTAWRKVYELASEGRTRESMELHRRLIPLMNLAFAETNPGPMKSVMDLIGVDAPEVLDPLVAPADGLQAALRAELVPLLREFEDTVLVVKQKMCNQAYRPAVS</sequence>
<evidence type="ECO:0000256" key="2">
    <source>
        <dbReference type="ARBA" id="ARBA00005120"/>
    </source>
</evidence>
<evidence type="ECO:0000256" key="12">
    <source>
        <dbReference type="HAMAP-Rule" id="MF_00418"/>
    </source>
</evidence>
<dbReference type="Proteomes" id="UP001446337">
    <property type="component" value="Chromosome"/>
</dbReference>
<keyword evidence="10 12" id="KW-0704">Schiff base</keyword>
<protein>
    <recommendedName>
        <fullName evidence="4 12">4-hydroxy-tetrahydrodipicolinate synthase</fullName>
        <shortName evidence="12">HTPA synthase</shortName>
        <ecNumber evidence="4 12">4.3.3.7</ecNumber>
    </recommendedName>
</protein>
<dbReference type="CDD" id="cd00950">
    <property type="entry name" value="DHDPS"/>
    <property type="match status" value="1"/>
</dbReference>
<dbReference type="PANTHER" id="PTHR12128:SF66">
    <property type="entry name" value="4-HYDROXY-2-OXOGLUTARATE ALDOLASE, MITOCHONDRIAL"/>
    <property type="match status" value="1"/>
</dbReference>
<evidence type="ECO:0000313" key="15">
    <source>
        <dbReference type="Proteomes" id="UP001446337"/>
    </source>
</evidence>
<keyword evidence="8 12" id="KW-0457">Lysine biosynthesis</keyword>
<evidence type="ECO:0000256" key="1">
    <source>
        <dbReference type="ARBA" id="ARBA00003294"/>
    </source>
</evidence>
<dbReference type="Pfam" id="PF00701">
    <property type="entry name" value="DHDPS"/>
    <property type="match status" value="1"/>
</dbReference>
<comment type="subcellular location">
    <subcellularLocation>
        <location evidence="12">Cytoplasm</location>
    </subcellularLocation>
</comment>
<comment type="similarity">
    <text evidence="3 12 13">Belongs to the DapA family.</text>
</comment>
<dbReference type="SMART" id="SM01130">
    <property type="entry name" value="DHDPS"/>
    <property type="match status" value="1"/>
</dbReference>
<gene>
    <name evidence="12 14" type="primary">dapA</name>
    <name evidence="14" type="ORF">AAIK43_23890</name>
</gene>
<comment type="caution">
    <text evidence="12">Was originally thought to be a dihydrodipicolinate synthase (DHDPS), catalyzing the condensation of (S)-aspartate-beta-semialdehyde [(S)-ASA] and pyruvate to dihydrodipicolinate (DHDP). However, it was shown in E.coli that the product of the enzymatic reaction is not dihydrodipicolinate but in fact (4S)-4-hydroxy-2,3,4,5-tetrahydro-(2S)-dipicolinic acid (HTPA), and that the consecutive dehydration reaction leading to DHDP is not spontaneous but catalyzed by DapB.</text>
</comment>
<reference evidence="14 15" key="1">
    <citation type="submission" date="2024-05" db="EMBL/GenBank/DDBJ databases">
        <title>Achromobacter denitrificans. BP1, complete genome.</title>
        <authorList>
            <person name="Zhang B."/>
        </authorList>
    </citation>
    <scope>NUCLEOTIDE SEQUENCE [LARGE SCALE GENOMIC DNA]</scope>
    <source>
        <strain evidence="14 15">BP1</strain>
    </source>
</reference>
<feature type="binding site" evidence="12">
    <location>
        <position position="208"/>
    </location>
    <ligand>
        <name>pyruvate</name>
        <dbReference type="ChEBI" id="CHEBI:15361"/>
    </ligand>
</feature>
<dbReference type="PRINTS" id="PR00146">
    <property type="entry name" value="DHPICSNTHASE"/>
</dbReference>
<dbReference type="Gene3D" id="3.20.20.70">
    <property type="entry name" value="Aldolase class I"/>
    <property type="match status" value="1"/>
</dbReference>
<keyword evidence="15" id="KW-1185">Reference proteome</keyword>
<keyword evidence="7 12" id="KW-0220">Diaminopimelate biosynthesis</keyword>
<evidence type="ECO:0000256" key="4">
    <source>
        <dbReference type="ARBA" id="ARBA00012086"/>
    </source>
</evidence>
<evidence type="ECO:0000256" key="13">
    <source>
        <dbReference type="PIRNR" id="PIRNR001365"/>
    </source>
</evidence>
<dbReference type="PIRSF" id="PIRSF001365">
    <property type="entry name" value="DHDPS"/>
    <property type="match status" value="1"/>
</dbReference>
<feature type="site" description="Part of a proton relay during catalysis" evidence="12">
    <location>
        <position position="112"/>
    </location>
</feature>
<evidence type="ECO:0000256" key="8">
    <source>
        <dbReference type="ARBA" id="ARBA00023154"/>
    </source>
</evidence>
<dbReference type="InterPro" id="IPR013785">
    <property type="entry name" value="Aldolase_TIM"/>
</dbReference>
<dbReference type="HAMAP" id="MF_00418">
    <property type="entry name" value="DapA"/>
    <property type="match status" value="1"/>
</dbReference>
<evidence type="ECO:0000256" key="7">
    <source>
        <dbReference type="ARBA" id="ARBA00022915"/>
    </source>
</evidence>
<keyword evidence="9 12" id="KW-0456">Lyase</keyword>
<name>A0ABZ3FXH2_ACHDE</name>
<evidence type="ECO:0000256" key="11">
    <source>
        <dbReference type="ARBA" id="ARBA00047836"/>
    </source>
</evidence>
<comment type="catalytic activity">
    <reaction evidence="11 12">
        <text>L-aspartate 4-semialdehyde + pyruvate = (2S,4S)-4-hydroxy-2,3,4,5-tetrahydrodipicolinate + H2O + H(+)</text>
        <dbReference type="Rhea" id="RHEA:34171"/>
        <dbReference type="ChEBI" id="CHEBI:15361"/>
        <dbReference type="ChEBI" id="CHEBI:15377"/>
        <dbReference type="ChEBI" id="CHEBI:15378"/>
        <dbReference type="ChEBI" id="CHEBI:67139"/>
        <dbReference type="ChEBI" id="CHEBI:537519"/>
        <dbReference type="EC" id="4.3.3.7"/>
    </reaction>
</comment>
<keyword evidence="5 12" id="KW-0963">Cytoplasm</keyword>
<feature type="binding site" evidence="12">
    <location>
        <position position="50"/>
    </location>
    <ligand>
        <name>pyruvate</name>
        <dbReference type="ChEBI" id="CHEBI:15361"/>
    </ligand>
</feature>
<dbReference type="GO" id="GO:0008840">
    <property type="term" value="F:4-hydroxy-tetrahydrodipicolinate synthase activity"/>
    <property type="evidence" value="ECO:0007669"/>
    <property type="project" value="UniProtKB-EC"/>
</dbReference>
<proteinExistence type="inferred from homology"/>
<accession>A0ABZ3FXH2</accession>
<evidence type="ECO:0000313" key="14">
    <source>
        <dbReference type="EMBL" id="XAN14411.1"/>
    </source>
</evidence>
<evidence type="ECO:0000256" key="3">
    <source>
        <dbReference type="ARBA" id="ARBA00007592"/>
    </source>
</evidence>
<dbReference type="EMBL" id="CP154792">
    <property type="protein sequence ID" value="XAN14411.1"/>
    <property type="molecule type" value="Genomic_DNA"/>
</dbReference>
<dbReference type="RefSeq" id="WP_343498643.1">
    <property type="nucleotide sequence ID" value="NZ_CP154792.1"/>
</dbReference>
<dbReference type="InterPro" id="IPR002220">
    <property type="entry name" value="DapA-like"/>
</dbReference>
<comment type="caution">
    <text evidence="12">Lacks conserved residue(s) required for the propagation of feature annotation.</text>
</comment>
<dbReference type="InterPro" id="IPR005263">
    <property type="entry name" value="DapA"/>
</dbReference>
<comment type="pathway">
    <text evidence="2 12">Amino-acid biosynthesis; L-lysine biosynthesis via DAP pathway; (S)-tetrahydrodipicolinate from L-aspartate: step 3/4.</text>
</comment>
<feature type="active site" description="Proton donor/acceptor" evidence="12">
    <location>
        <position position="138"/>
    </location>
</feature>
<dbReference type="SUPFAM" id="SSF51569">
    <property type="entry name" value="Aldolase"/>
    <property type="match status" value="1"/>
</dbReference>